<accession>A0ABD3TY30</accession>
<evidence type="ECO:0000313" key="3">
    <source>
        <dbReference type="Proteomes" id="UP001634394"/>
    </source>
</evidence>
<feature type="compositionally biased region" description="Basic and acidic residues" evidence="1">
    <location>
        <begin position="11"/>
        <end position="21"/>
    </location>
</feature>
<protein>
    <submittedName>
        <fullName evidence="2">Uncharacterized protein</fullName>
    </submittedName>
</protein>
<keyword evidence="3" id="KW-1185">Reference proteome</keyword>
<proteinExistence type="predicted"/>
<gene>
    <name evidence="2" type="ORF">ACJMK2_020119</name>
</gene>
<evidence type="ECO:0000256" key="1">
    <source>
        <dbReference type="SAM" id="MobiDB-lite"/>
    </source>
</evidence>
<evidence type="ECO:0000313" key="2">
    <source>
        <dbReference type="EMBL" id="KAL3842054.1"/>
    </source>
</evidence>
<sequence>MSAFSASPPEQHLREPLTRDHRNENRLPYRFPDFLDLRLYPKEKYNAYYSCKHKDTASPMFRVDCNKYHDEVLEQIFIGHLCCYSSKWYYKKEYYQLEVLCAKLVICRN</sequence>
<dbReference type="Proteomes" id="UP001634394">
    <property type="component" value="Unassembled WGS sequence"/>
</dbReference>
<feature type="region of interest" description="Disordered" evidence="1">
    <location>
        <begin position="1"/>
        <end position="21"/>
    </location>
</feature>
<reference evidence="2 3" key="1">
    <citation type="submission" date="2024-11" db="EMBL/GenBank/DDBJ databases">
        <title>Chromosome-level genome assembly of the freshwater bivalve Anodonta woodiana.</title>
        <authorList>
            <person name="Chen X."/>
        </authorList>
    </citation>
    <scope>NUCLEOTIDE SEQUENCE [LARGE SCALE GENOMIC DNA]</scope>
    <source>
        <strain evidence="2">MN2024</strain>
        <tissue evidence="2">Gills</tissue>
    </source>
</reference>
<name>A0ABD3TY30_SINWO</name>
<comment type="caution">
    <text evidence="2">The sequence shown here is derived from an EMBL/GenBank/DDBJ whole genome shotgun (WGS) entry which is preliminary data.</text>
</comment>
<dbReference type="EMBL" id="JBJQND010000017">
    <property type="protein sequence ID" value="KAL3842054.1"/>
    <property type="molecule type" value="Genomic_DNA"/>
</dbReference>
<dbReference type="AlphaFoldDB" id="A0ABD3TY30"/>
<organism evidence="2 3">
    <name type="scientific">Sinanodonta woodiana</name>
    <name type="common">Chinese pond mussel</name>
    <name type="synonym">Anodonta woodiana</name>
    <dbReference type="NCBI Taxonomy" id="1069815"/>
    <lineage>
        <taxon>Eukaryota</taxon>
        <taxon>Metazoa</taxon>
        <taxon>Spiralia</taxon>
        <taxon>Lophotrochozoa</taxon>
        <taxon>Mollusca</taxon>
        <taxon>Bivalvia</taxon>
        <taxon>Autobranchia</taxon>
        <taxon>Heteroconchia</taxon>
        <taxon>Palaeoheterodonta</taxon>
        <taxon>Unionida</taxon>
        <taxon>Unionoidea</taxon>
        <taxon>Unionidae</taxon>
        <taxon>Unioninae</taxon>
        <taxon>Sinanodonta</taxon>
    </lineage>
</organism>